<accession>A0A1B6IQF1</accession>
<evidence type="ECO:0008006" key="3">
    <source>
        <dbReference type="Google" id="ProtNLM"/>
    </source>
</evidence>
<dbReference type="Pfam" id="PF15874">
    <property type="entry name" value="Il2rg"/>
    <property type="match status" value="1"/>
</dbReference>
<feature type="region of interest" description="Disordered" evidence="1">
    <location>
        <begin position="86"/>
        <end position="108"/>
    </location>
</feature>
<proteinExistence type="predicted"/>
<dbReference type="PANTHER" id="PTHR33887:SF4">
    <property type="entry name" value="AB2-183"/>
    <property type="match status" value="1"/>
</dbReference>
<reference evidence="2" key="1">
    <citation type="submission" date="2015-11" db="EMBL/GenBank/DDBJ databases">
        <title>De novo transcriptome assembly of four potential Pierce s Disease insect vectors from Arizona vineyards.</title>
        <authorList>
            <person name="Tassone E.E."/>
        </authorList>
    </citation>
    <scope>NUCLEOTIDE SEQUENCE</scope>
</reference>
<sequence length="108" mass="12310">MFVTVKYGENEELKVNPNCYTRIIHDYIRNQLNIPPETEFDLCTEDGERCHVMEYPPNTNAAAQGILPPRQTFRVLMLEERTIDNETLSGTSNFRSKTSADTPGEVSV</sequence>
<evidence type="ECO:0000313" key="2">
    <source>
        <dbReference type="EMBL" id="JAS89156.1"/>
    </source>
</evidence>
<feature type="compositionally biased region" description="Polar residues" evidence="1">
    <location>
        <begin position="86"/>
        <end position="101"/>
    </location>
</feature>
<evidence type="ECO:0000256" key="1">
    <source>
        <dbReference type="SAM" id="MobiDB-lite"/>
    </source>
</evidence>
<gene>
    <name evidence="2" type="ORF">g.2346</name>
</gene>
<dbReference type="AlphaFoldDB" id="A0A1B6IQF1"/>
<dbReference type="PANTHER" id="PTHR33887">
    <property type="entry name" value="PB1 DOMAIN-CONTAINING PROTEIN"/>
    <property type="match status" value="1"/>
</dbReference>
<dbReference type="InterPro" id="IPR039471">
    <property type="entry name" value="CXorf65-like"/>
</dbReference>
<name>A0A1B6IQF1_9HEMI</name>
<dbReference type="EMBL" id="GECU01018550">
    <property type="protein sequence ID" value="JAS89156.1"/>
    <property type="molecule type" value="Transcribed_RNA"/>
</dbReference>
<organism evidence="2">
    <name type="scientific">Homalodisca liturata</name>
    <dbReference type="NCBI Taxonomy" id="320908"/>
    <lineage>
        <taxon>Eukaryota</taxon>
        <taxon>Metazoa</taxon>
        <taxon>Ecdysozoa</taxon>
        <taxon>Arthropoda</taxon>
        <taxon>Hexapoda</taxon>
        <taxon>Insecta</taxon>
        <taxon>Pterygota</taxon>
        <taxon>Neoptera</taxon>
        <taxon>Paraneoptera</taxon>
        <taxon>Hemiptera</taxon>
        <taxon>Auchenorrhyncha</taxon>
        <taxon>Membracoidea</taxon>
        <taxon>Cicadellidae</taxon>
        <taxon>Cicadellinae</taxon>
        <taxon>Proconiini</taxon>
        <taxon>Homalodisca</taxon>
    </lineage>
</organism>
<protein>
    <recommendedName>
        <fullName evidence="3">RBD domain-containing protein</fullName>
    </recommendedName>
</protein>